<organism evidence="1 2">
    <name type="scientific">Punctularia strigosozonata (strain HHB-11173)</name>
    <name type="common">White-rot fungus</name>
    <dbReference type="NCBI Taxonomy" id="741275"/>
    <lineage>
        <taxon>Eukaryota</taxon>
        <taxon>Fungi</taxon>
        <taxon>Dikarya</taxon>
        <taxon>Basidiomycota</taxon>
        <taxon>Agaricomycotina</taxon>
        <taxon>Agaricomycetes</taxon>
        <taxon>Corticiales</taxon>
        <taxon>Punctulariaceae</taxon>
        <taxon>Punctularia</taxon>
    </lineage>
</organism>
<keyword evidence="2" id="KW-1185">Reference proteome</keyword>
<sequence length="153" mass="16961">MSLFVASTSTSSVTVHFTPPGLSAPFTARSPTPLELDTSLTSTLARMNPIRRRLAVAFQTVSITILDTEERLFHRRRALDRLEGRSYVDLDHEEWQFVCARAEEGSTAAQECVRRVAQEIAAEEERAAAAEMITFESVLRSTWSSSSIISVIG</sequence>
<evidence type="ECO:0000313" key="2">
    <source>
        <dbReference type="Proteomes" id="UP000054196"/>
    </source>
</evidence>
<dbReference type="HOGENOM" id="CLU_1714227_0_0_1"/>
<dbReference type="Proteomes" id="UP000054196">
    <property type="component" value="Unassembled WGS sequence"/>
</dbReference>
<gene>
    <name evidence="1" type="ORF">PUNSTDRAFT_47606</name>
</gene>
<dbReference type="KEGG" id="psq:PUNSTDRAFT_47606"/>
<accession>R7S3D2</accession>
<reference evidence="2" key="1">
    <citation type="journal article" date="2012" name="Science">
        <title>The Paleozoic origin of enzymatic lignin decomposition reconstructed from 31 fungal genomes.</title>
        <authorList>
            <person name="Floudas D."/>
            <person name="Binder M."/>
            <person name="Riley R."/>
            <person name="Barry K."/>
            <person name="Blanchette R.A."/>
            <person name="Henrissat B."/>
            <person name="Martinez A.T."/>
            <person name="Otillar R."/>
            <person name="Spatafora J.W."/>
            <person name="Yadav J.S."/>
            <person name="Aerts A."/>
            <person name="Benoit I."/>
            <person name="Boyd A."/>
            <person name="Carlson A."/>
            <person name="Copeland A."/>
            <person name="Coutinho P.M."/>
            <person name="de Vries R.P."/>
            <person name="Ferreira P."/>
            <person name="Findley K."/>
            <person name="Foster B."/>
            <person name="Gaskell J."/>
            <person name="Glotzer D."/>
            <person name="Gorecki P."/>
            <person name="Heitman J."/>
            <person name="Hesse C."/>
            <person name="Hori C."/>
            <person name="Igarashi K."/>
            <person name="Jurgens J.A."/>
            <person name="Kallen N."/>
            <person name="Kersten P."/>
            <person name="Kohler A."/>
            <person name="Kuees U."/>
            <person name="Kumar T.K.A."/>
            <person name="Kuo A."/>
            <person name="LaButti K."/>
            <person name="Larrondo L.F."/>
            <person name="Lindquist E."/>
            <person name="Ling A."/>
            <person name="Lombard V."/>
            <person name="Lucas S."/>
            <person name="Lundell T."/>
            <person name="Martin R."/>
            <person name="McLaughlin D.J."/>
            <person name="Morgenstern I."/>
            <person name="Morin E."/>
            <person name="Murat C."/>
            <person name="Nagy L.G."/>
            <person name="Nolan M."/>
            <person name="Ohm R.A."/>
            <person name="Patyshakuliyeva A."/>
            <person name="Rokas A."/>
            <person name="Ruiz-Duenas F.J."/>
            <person name="Sabat G."/>
            <person name="Salamov A."/>
            <person name="Samejima M."/>
            <person name="Schmutz J."/>
            <person name="Slot J.C."/>
            <person name="St John F."/>
            <person name="Stenlid J."/>
            <person name="Sun H."/>
            <person name="Sun S."/>
            <person name="Syed K."/>
            <person name="Tsang A."/>
            <person name="Wiebenga A."/>
            <person name="Young D."/>
            <person name="Pisabarro A."/>
            <person name="Eastwood D.C."/>
            <person name="Martin F."/>
            <person name="Cullen D."/>
            <person name="Grigoriev I.V."/>
            <person name="Hibbett D.S."/>
        </authorList>
    </citation>
    <scope>NUCLEOTIDE SEQUENCE [LARGE SCALE GENOMIC DNA]</scope>
    <source>
        <strain evidence="2">HHB-11173 SS5</strain>
    </source>
</reference>
<evidence type="ECO:0000313" key="1">
    <source>
        <dbReference type="EMBL" id="EIN04374.1"/>
    </source>
</evidence>
<dbReference type="AlphaFoldDB" id="R7S3D2"/>
<name>R7S3D2_PUNST</name>
<protein>
    <submittedName>
        <fullName evidence="1">Uncharacterized protein</fullName>
    </submittedName>
</protein>
<proteinExistence type="predicted"/>
<dbReference type="RefSeq" id="XP_007388517.1">
    <property type="nucleotide sequence ID" value="XM_007388455.1"/>
</dbReference>
<dbReference type="EMBL" id="JH687555">
    <property type="protein sequence ID" value="EIN04374.1"/>
    <property type="molecule type" value="Genomic_DNA"/>
</dbReference>
<dbReference type="GeneID" id="18882904"/>